<protein>
    <recommendedName>
        <fullName evidence="9">Protein-export membrane protein SecG</fullName>
    </recommendedName>
</protein>
<comment type="subcellular location">
    <subcellularLocation>
        <location evidence="9">Cell membrane</location>
        <topology evidence="9">Multi-pass membrane protein</topology>
    </subcellularLocation>
    <subcellularLocation>
        <location evidence="1">Membrane</location>
        <topology evidence="1">Multi-pass membrane protein</topology>
    </subcellularLocation>
</comment>
<feature type="transmembrane region" description="Helical" evidence="9">
    <location>
        <begin position="49"/>
        <end position="70"/>
    </location>
</feature>
<comment type="function">
    <text evidence="9">Involved in protein export. Participates in an early event of protein translocation.</text>
</comment>
<dbReference type="NCBIfam" id="TIGR00810">
    <property type="entry name" value="secG"/>
    <property type="match status" value="1"/>
</dbReference>
<keyword evidence="3 9" id="KW-0813">Transport</keyword>
<proteinExistence type="inferred from homology"/>
<organism evidence="10 11">
    <name type="scientific">candidate division WWE3 bacterium RBG_19FT_COMBO_34_6</name>
    <dbReference type="NCBI Taxonomy" id="1802612"/>
    <lineage>
        <taxon>Bacteria</taxon>
        <taxon>Katanobacteria</taxon>
    </lineage>
</organism>
<keyword evidence="9" id="KW-1003">Cell membrane</keyword>
<evidence type="ECO:0000256" key="2">
    <source>
        <dbReference type="ARBA" id="ARBA00008445"/>
    </source>
</evidence>
<dbReference type="InterPro" id="IPR004692">
    <property type="entry name" value="SecG"/>
</dbReference>
<dbReference type="Pfam" id="PF03840">
    <property type="entry name" value="SecG"/>
    <property type="match status" value="1"/>
</dbReference>
<gene>
    <name evidence="10" type="ORF">A2V49_00975</name>
</gene>
<keyword evidence="4 9" id="KW-0812">Transmembrane</keyword>
<evidence type="ECO:0000256" key="6">
    <source>
        <dbReference type="ARBA" id="ARBA00022989"/>
    </source>
</evidence>
<evidence type="ECO:0000313" key="10">
    <source>
        <dbReference type="EMBL" id="OGC45560.1"/>
    </source>
</evidence>
<sequence length="71" mass="7830">MHILRILQVIFSVMVTILVLIQTKGGGFTSGVGSSISFYRSRRGLEKSVFIFTIILSIVLVVNSLLLVIFS</sequence>
<name>A0A1F4UL86_UNCKA</name>
<dbReference type="EMBL" id="MEUV01000027">
    <property type="protein sequence ID" value="OGC45560.1"/>
    <property type="molecule type" value="Genomic_DNA"/>
</dbReference>
<keyword evidence="7 9" id="KW-0811">Translocation</keyword>
<evidence type="ECO:0000256" key="9">
    <source>
        <dbReference type="RuleBase" id="RU365087"/>
    </source>
</evidence>
<evidence type="ECO:0000256" key="7">
    <source>
        <dbReference type="ARBA" id="ARBA00023010"/>
    </source>
</evidence>
<dbReference type="GO" id="GO:0015450">
    <property type="term" value="F:protein-transporting ATPase activity"/>
    <property type="evidence" value="ECO:0007669"/>
    <property type="project" value="UniProtKB-UniRule"/>
</dbReference>
<comment type="caution">
    <text evidence="10">The sequence shown here is derived from an EMBL/GenBank/DDBJ whole genome shotgun (WGS) entry which is preliminary data.</text>
</comment>
<dbReference type="Proteomes" id="UP000178615">
    <property type="component" value="Unassembled WGS sequence"/>
</dbReference>
<reference evidence="10 11" key="1">
    <citation type="journal article" date="2016" name="Nat. Commun.">
        <title>Thousands of microbial genomes shed light on interconnected biogeochemical processes in an aquifer system.</title>
        <authorList>
            <person name="Anantharaman K."/>
            <person name="Brown C.T."/>
            <person name="Hug L.A."/>
            <person name="Sharon I."/>
            <person name="Castelle C.J."/>
            <person name="Probst A.J."/>
            <person name="Thomas B.C."/>
            <person name="Singh A."/>
            <person name="Wilkins M.J."/>
            <person name="Karaoz U."/>
            <person name="Brodie E.L."/>
            <person name="Williams K.H."/>
            <person name="Hubbard S.S."/>
            <person name="Banfield J.F."/>
        </authorList>
    </citation>
    <scope>NUCLEOTIDE SEQUENCE [LARGE SCALE GENOMIC DNA]</scope>
</reference>
<dbReference type="AlphaFoldDB" id="A0A1F4UL86"/>
<evidence type="ECO:0000256" key="1">
    <source>
        <dbReference type="ARBA" id="ARBA00004141"/>
    </source>
</evidence>
<evidence type="ECO:0000256" key="4">
    <source>
        <dbReference type="ARBA" id="ARBA00022692"/>
    </source>
</evidence>
<evidence type="ECO:0000256" key="8">
    <source>
        <dbReference type="ARBA" id="ARBA00023136"/>
    </source>
</evidence>
<feature type="transmembrane region" description="Helical" evidence="9">
    <location>
        <begin position="6"/>
        <end position="28"/>
    </location>
</feature>
<dbReference type="GO" id="GO:0009306">
    <property type="term" value="P:protein secretion"/>
    <property type="evidence" value="ECO:0007669"/>
    <property type="project" value="UniProtKB-UniRule"/>
</dbReference>
<keyword evidence="6 9" id="KW-1133">Transmembrane helix</keyword>
<dbReference type="GO" id="GO:0005886">
    <property type="term" value="C:plasma membrane"/>
    <property type="evidence" value="ECO:0007669"/>
    <property type="project" value="UniProtKB-SubCell"/>
</dbReference>
<comment type="similarity">
    <text evidence="2 9">Belongs to the SecG family.</text>
</comment>
<evidence type="ECO:0000313" key="11">
    <source>
        <dbReference type="Proteomes" id="UP000178615"/>
    </source>
</evidence>
<keyword evidence="8 9" id="KW-0472">Membrane</keyword>
<keyword evidence="5 9" id="KW-0653">Protein transport</keyword>
<accession>A0A1F4UL86</accession>
<evidence type="ECO:0000256" key="3">
    <source>
        <dbReference type="ARBA" id="ARBA00022448"/>
    </source>
</evidence>
<evidence type="ECO:0000256" key="5">
    <source>
        <dbReference type="ARBA" id="ARBA00022927"/>
    </source>
</evidence>